<dbReference type="GO" id="GO:0005829">
    <property type="term" value="C:cytosol"/>
    <property type="evidence" value="ECO:0007669"/>
    <property type="project" value="TreeGrafter"/>
</dbReference>
<feature type="region of interest" description="Disordered" evidence="3">
    <location>
        <begin position="1"/>
        <end position="26"/>
    </location>
</feature>
<comment type="similarity">
    <text evidence="1 2">Belongs to the peptidase C19 family.</text>
</comment>
<gene>
    <name evidence="5" type="ORF">DICVIV_03664</name>
</gene>
<dbReference type="GO" id="GO:0004843">
    <property type="term" value="F:cysteine-type deubiquitinase activity"/>
    <property type="evidence" value="ECO:0007669"/>
    <property type="project" value="UniProtKB-UniRule"/>
</dbReference>
<accession>A0A0D8Y0L8</accession>
<sequence length="877" mass="99580">MVVISDPWASSNSTKEKEESPSPPGVQFNSVNCGLPGGDMQLGRACAPDIDSGMESANTSTNEDHLDVSISNTDLESAHSDLSATIPLDENGHKYVGLINQAMTCYLNSLVQSLYMTPEFRNAIYRWEYRSDGKFGNTGEREARSIPYQIQKLFLLLQTSDLGSLETRDLTASFGWSNNEAYDQHDVQELCRLMFDALELKWRGTQNEKLIQNLYRGKMQDFVKCFKCGRENVRADVFLDLPLAVKPFGAVEAFRSVEEALHAFISPELLEGSNQYFCENCNSKQDAHKGLRITEFPYLLTIQLKRFDFDYNTMHRIKLNDRMTFPDVLDLNPFVYSPHGSNVDTCQKEQFSSALDSELMPSNQNENCSEIVVAGQQLDRAIVNQLLKRGEYVYELFSVMVHQGSAAGGHYFAHIKYVFSNVREPFDNCCCSVNHVQPYFRNMDQGRWFCFNDTRVEPVGPEEISKSFGGSCGGWSTSNTNAYMLMYRKISKLNATFIRTPDLPRHITELKTHWKEQEAEREKQRIYLLNLVNITVQLNMVCDNEAMLNEHYVVDLPRSEVLWDVYNQSLKFFEDRSRLLHSSNDNFRISSHNSRLIHVTSNRGLSINEAYVSKADLAKKLDFFLGSGRPSNLIFLLDVWRHRGIPYPVSPPNGRTIRVARVDITEYFIHPSFYIYVNPLLHTVIQVKQLIGSMFGDGQRAVVASRLILERDSQTNELLSLDSPLANFNELLQQCFSRVPLIYCDCGSNGNSLIAVEEDRKKPLNESIMFAVLDRKKFAQFILVELPPQEDITRAQVANNVHLEAFWTKSEGIQDSVEGSASSPAVHCPITSDGMSRSSSQGSNVTTNANTSEMNDDYRQKTPQVVVCFSTLQMTLY</sequence>
<dbReference type="InterPro" id="IPR018200">
    <property type="entry name" value="USP_CS"/>
</dbReference>
<dbReference type="PROSITE" id="PS50235">
    <property type="entry name" value="USP_3"/>
    <property type="match status" value="1"/>
</dbReference>
<dbReference type="GO" id="GO:0016579">
    <property type="term" value="P:protein deubiquitination"/>
    <property type="evidence" value="ECO:0007669"/>
    <property type="project" value="InterPro"/>
</dbReference>
<dbReference type="PANTHER" id="PTHR24006:SF702">
    <property type="entry name" value="UBIQUITIN CARBOXYL-TERMINAL HYDROLASE 47"/>
    <property type="match status" value="1"/>
</dbReference>
<dbReference type="CDD" id="cd02659">
    <property type="entry name" value="peptidase_C19C"/>
    <property type="match status" value="1"/>
</dbReference>
<feature type="compositionally biased region" description="Low complexity" evidence="3">
    <location>
        <begin position="832"/>
        <end position="843"/>
    </location>
</feature>
<keyword evidence="2" id="KW-0788">Thiol protease</keyword>
<keyword evidence="2 5" id="KW-0378">Hydrolase</keyword>
<dbReference type="AlphaFoldDB" id="A0A0D8Y0L8"/>
<evidence type="ECO:0000256" key="2">
    <source>
        <dbReference type="RuleBase" id="RU366025"/>
    </source>
</evidence>
<dbReference type="SUPFAM" id="SSF54001">
    <property type="entry name" value="Cysteine proteinases"/>
    <property type="match status" value="1"/>
</dbReference>
<evidence type="ECO:0000256" key="1">
    <source>
        <dbReference type="ARBA" id="ARBA00009085"/>
    </source>
</evidence>
<proteinExistence type="inferred from homology"/>
<evidence type="ECO:0000313" key="5">
    <source>
        <dbReference type="EMBL" id="KJH50225.1"/>
    </source>
</evidence>
<dbReference type="Proteomes" id="UP000053766">
    <property type="component" value="Unassembled WGS sequence"/>
</dbReference>
<keyword evidence="2" id="KW-0645">Protease</keyword>
<evidence type="ECO:0000256" key="3">
    <source>
        <dbReference type="SAM" id="MobiDB-lite"/>
    </source>
</evidence>
<reference evidence="6" key="2">
    <citation type="journal article" date="2016" name="Sci. Rep.">
        <title>Dictyocaulus viviparus genome, variome and transcriptome elucidate lungworm biology and support future intervention.</title>
        <authorList>
            <person name="McNulty S.N."/>
            <person name="Strube C."/>
            <person name="Rosa B.A."/>
            <person name="Martin J.C."/>
            <person name="Tyagi R."/>
            <person name="Choi Y.J."/>
            <person name="Wang Q."/>
            <person name="Hallsworth Pepin K."/>
            <person name="Zhang X."/>
            <person name="Ozersky P."/>
            <person name="Wilson R.K."/>
            <person name="Sternberg P.W."/>
            <person name="Gasser R.B."/>
            <person name="Mitreva M."/>
        </authorList>
    </citation>
    <scope>NUCLEOTIDE SEQUENCE [LARGE SCALE GENOMIC DNA]</scope>
    <source>
        <strain evidence="6">HannoverDv2000</strain>
    </source>
</reference>
<protein>
    <recommendedName>
        <fullName evidence="2">Ubiquitin carboxyl-terminal hydrolase</fullName>
        <ecNumber evidence="2">3.4.19.12</ecNumber>
    </recommendedName>
</protein>
<dbReference type="OrthoDB" id="289038at2759"/>
<dbReference type="GO" id="GO:0006508">
    <property type="term" value="P:proteolysis"/>
    <property type="evidence" value="ECO:0007669"/>
    <property type="project" value="UniProtKB-KW"/>
</dbReference>
<dbReference type="Pfam" id="PF00443">
    <property type="entry name" value="UCH"/>
    <property type="match status" value="1"/>
</dbReference>
<feature type="compositionally biased region" description="Polar residues" evidence="3">
    <location>
        <begin position="844"/>
        <end position="853"/>
    </location>
</feature>
<dbReference type="EC" id="3.4.19.12" evidence="2"/>
<dbReference type="InterPro" id="IPR038765">
    <property type="entry name" value="Papain-like_cys_pep_sf"/>
</dbReference>
<dbReference type="InterPro" id="IPR028889">
    <property type="entry name" value="USP"/>
</dbReference>
<dbReference type="PROSITE" id="PS00972">
    <property type="entry name" value="USP_1"/>
    <property type="match status" value="1"/>
</dbReference>
<dbReference type="PANTHER" id="PTHR24006">
    <property type="entry name" value="UBIQUITIN CARBOXYL-TERMINAL HYDROLASE"/>
    <property type="match status" value="1"/>
</dbReference>
<feature type="domain" description="USP" evidence="4">
    <location>
        <begin position="96"/>
        <end position="490"/>
    </location>
</feature>
<dbReference type="STRING" id="29172.A0A0D8Y0L8"/>
<keyword evidence="2" id="KW-0833">Ubl conjugation pathway</keyword>
<dbReference type="InterPro" id="IPR050164">
    <property type="entry name" value="Peptidase_C19"/>
</dbReference>
<keyword evidence="6" id="KW-1185">Reference proteome</keyword>
<dbReference type="InterPro" id="IPR001394">
    <property type="entry name" value="Peptidase_C19_UCH"/>
</dbReference>
<comment type="catalytic activity">
    <reaction evidence="2">
        <text>Thiol-dependent hydrolysis of ester, thioester, amide, peptide and isopeptide bonds formed by the C-terminal Gly of ubiquitin (a 76-residue protein attached to proteins as an intracellular targeting signal).</text>
        <dbReference type="EC" id="3.4.19.12"/>
    </reaction>
</comment>
<name>A0A0D8Y0L8_DICVI</name>
<organism evidence="5 6">
    <name type="scientific">Dictyocaulus viviparus</name>
    <name type="common">Bovine lungworm</name>
    <dbReference type="NCBI Taxonomy" id="29172"/>
    <lineage>
        <taxon>Eukaryota</taxon>
        <taxon>Metazoa</taxon>
        <taxon>Ecdysozoa</taxon>
        <taxon>Nematoda</taxon>
        <taxon>Chromadorea</taxon>
        <taxon>Rhabditida</taxon>
        <taxon>Rhabditina</taxon>
        <taxon>Rhabditomorpha</taxon>
        <taxon>Strongyloidea</taxon>
        <taxon>Metastrongylidae</taxon>
        <taxon>Dictyocaulus</taxon>
    </lineage>
</organism>
<dbReference type="GO" id="GO:0005634">
    <property type="term" value="C:nucleus"/>
    <property type="evidence" value="ECO:0007669"/>
    <property type="project" value="TreeGrafter"/>
</dbReference>
<dbReference type="Gene3D" id="3.90.70.10">
    <property type="entry name" value="Cysteine proteinases"/>
    <property type="match status" value="1"/>
</dbReference>
<feature type="region of interest" description="Disordered" evidence="3">
    <location>
        <begin position="829"/>
        <end position="857"/>
    </location>
</feature>
<evidence type="ECO:0000259" key="4">
    <source>
        <dbReference type="PROSITE" id="PS50235"/>
    </source>
</evidence>
<evidence type="ECO:0000313" key="6">
    <source>
        <dbReference type="Proteomes" id="UP000053766"/>
    </source>
</evidence>
<dbReference type="PROSITE" id="PS00973">
    <property type="entry name" value="USP_2"/>
    <property type="match status" value="1"/>
</dbReference>
<dbReference type="EMBL" id="KN716212">
    <property type="protein sequence ID" value="KJH50225.1"/>
    <property type="molecule type" value="Genomic_DNA"/>
</dbReference>
<reference evidence="5 6" key="1">
    <citation type="submission" date="2013-11" db="EMBL/GenBank/DDBJ databases">
        <title>Draft genome of the bovine lungworm Dictyocaulus viviparus.</title>
        <authorList>
            <person name="Mitreva M."/>
        </authorList>
    </citation>
    <scope>NUCLEOTIDE SEQUENCE [LARGE SCALE GENOMIC DNA]</scope>
    <source>
        <strain evidence="5 6">HannoverDv2000</strain>
    </source>
</reference>